<dbReference type="EMBL" id="JAYMGO010000006">
    <property type="protein sequence ID" value="KAL1273033.1"/>
    <property type="molecule type" value="Genomic_DNA"/>
</dbReference>
<dbReference type="Proteomes" id="UP001558613">
    <property type="component" value="Unassembled WGS sequence"/>
</dbReference>
<organism evidence="2 3">
    <name type="scientific">Cirrhinus molitorella</name>
    <name type="common">mud carp</name>
    <dbReference type="NCBI Taxonomy" id="172907"/>
    <lineage>
        <taxon>Eukaryota</taxon>
        <taxon>Metazoa</taxon>
        <taxon>Chordata</taxon>
        <taxon>Craniata</taxon>
        <taxon>Vertebrata</taxon>
        <taxon>Euteleostomi</taxon>
        <taxon>Actinopterygii</taxon>
        <taxon>Neopterygii</taxon>
        <taxon>Teleostei</taxon>
        <taxon>Ostariophysi</taxon>
        <taxon>Cypriniformes</taxon>
        <taxon>Cyprinidae</taxon>
        <taxon>Labeoninae</taxon>
        <taxon>Labeonini</taxon>
        <taxon>Cirrhinus</taxon>
    </lineage>
</organism>
<evidence type="ECO:0000256" key="1">
    <source>
        <dbReference type="SAM" id="MobiDB-lite"/>
    </source>
</evidence>
<sequence length="107" mass="11478">MQGLKHLSFVAFVEFLARGSLRGEPFHAVSPELAAAHPASFLAAAFPEEEEDTTAPQEMATPASQKRKRRRRRRKKMPATATGASPELPALPDTATGAIAKEPALSV</sequence>
<reference evidence="2 3" key="1">
    <citation type="submission" date="2023-09" db="EMBL/GenBank/DDBJ databases">
        <authorList>
            <person name="Wang M."/>
        </authorList>
    </citation>
    <scope>NUCLEOTIDE SEQUENCE [LARGE SCALE GENOMIC DNA]</scope>
    <source>
        <strain evidence="2">GT-2023</strain>
        <tissue evidence="2">Liver</tissue>
    </source>
</reference>
<feature type="non-terminal residue" evidence="2">
    <location>
        <position position="107"/>
    </location>
</feature>
<feature type="region of interest" description="Disordered" evidence="1">
    <location>
        <begin position="45"/>
        <end position="107"/>
    </location>
</feature>
<gene>
    <name evidence="2" type="ORF">QQF64_028895</name>
</gene>
<accession>A0ABR3N7V1</accession>
<evidence type="ECO:0000313" key="2">
    <source>
        <dbReference type="EMBL" id="KAL1273033.1"/>
    </source>
</evidence>
<proteinExistence type="predicted"/>
<protein>
    <submittedName>
        <fullName evidence="2">Uncharacterized protein</fullName>
    </submittedName>
</protein>
<evidence type="ECO:0000313" key="3">
    <source>
        <dbReference type="Proteomes" id="UP001558613"/>
    </source>
</evidence>
<keyword evidence="3" id="KW-1185">Reference proteome</keyword>
<feature type="compositionally biased region" description="Basic residues" evidence="1">
    <location>
        <begin position="65"/>
        <end position="77"/>
    </location>
</feature>
<comment type="caution">
    <text evidence="2">The sequence shown here is derived from an EMBL/GenBank/DDBJ whole genome shotgun (WGS) entry which is preliminary data.</text>
</comment>
<name>A0ABR3N7V1_9TELE</name>